<dbReference type="STRING" id="160454.RV10_GL000738"/>
<reference evidence="3 4" key="1">
    <citation type="submission" date="2013-02" db="EMBL/GenBank/DDBJ databases">
        <title>The Genome Sequence of Enterococcus pallens BAA-351.</title>
        <authorList>
            <consortium name="The Broad Institute Genome Sequencing Platform"/>
            <consortium name="The Broad Institute Genome Sequencing Center for Infectious Disease"/>
            <person name="Earl A.M."/>
            <person name="Gilmore M.S."/>
            <person name="Lebreton F."/>
            <person name="Walker B."/>
            <person name="Young S.K."/>
            <person name="Zeng Q."/>
            <person name="Gargeya S."/>
            <person name="Fitzgerald M."/>
            <person name="Haas B."/>
            <person name="Abouelleil A."/>
            <person name="Alvarado L."/>
            <person name="Arachchi H.M."/>
            <person name="Berlin A.M."/>
            <person name="Chapman S.B."/>
            <person name="Dewar J."/>
            <person name="Goldberg J."/>
            <person name="Griggs A."/>
            <person name="Gujja S."/>
            <person name="Hansen M."/>
            <person name="Howarth C."/>
            <person name="Imamovic A."/>
            <person name="Larimer J."/>
            <person name="McCowan C."/>
            <person name="Murphy C."/>
            <person name="Neiman D."/>
            <person name="Pearson M."/>
            <person name="Priest M."/>
            <person name="Roberts A."/>
            <person name="Saif S."/>
            <person name="Shea T."/>
            <person name="Sisk P."/>
            <person name="Sykes S."/>
            <person name="Wortman J."/>
            <person name="Nusbaum C."/>
            <person name="Birren B."/>
        </authorList>
    </citation>
    <scope>NUCLEOTIDE SEQUENCE [LARGE SCALE GENOMIC DNA]</scope>
    <source>
        <strain evidence="3 4">ATCC BAA-351</strain>
    </source>
</reference>
<keyword evidence="4" id="KW-1185">Reference proteome</keyword>
<sequence length="137" mass="15813">MNKKMIIEKLINETASKDYTWQPYLNNEYEFKHTFFENSQHFMPTLSYVLNASQGIFFLASFRAMVMPDGIAEEIALLFFKSGNENLEERIDDNSPDLYALRKLIELNNENIYPNLNSPVSSGDLDNPSDALSDFLK</sequence>
<accession>R2T800</accession>
<dbReference type="EMBL" id="AJAQ01000008">
    <property type="protein sequence ID" value="EOH96369.1"/>
    <property type="molecule type" value="Genomic_DNA"/>
</dbReference>
<dbReference type="Proteomes" id="UP000013782">
    <property type="component" value="Unassembled WGS sequence"/>
</dbReference>
<evidence type="ECO:0000313" key="4">
    <source>
        <dbReference type="Proteomes" id="UP000013782"/>
    </source>
</evidence>
<evidence type="ECO:0000256" key="1">
    <source>
        <dbReference type="SAM" id="MobiDB-lite"/>
    </source>
</evidence>
<dbReference type="EMBL" id="AJAQ01000014">
    <property type="protein sequence ID" value="EOH94814.1"/>
    <property type="molecule type" value="Genomic_DNA"/>
</dbReference>
<feature type="region of interest" description="Disordered" evidence="1">
    <location>
        <begin position="118"/>
        <end position="137"/>
    </location>
</feature>
<dbReference type="RefSeq" id="WP_010756074.1">
    <property type="nucleotide sequence ID" value="NZ_ASWD01000006.1"/>
</dbReference>
<proteinExistence type="predicted"/>
<gene>
    <name evidence="3" type="ORF">UAU_01019</name>
    <name evidence="2" type="ORF">UAU_01736</name>
</gene>
<name>R2T800_9ENTE</name>
<evidence type="ECO:0000313" key="3">
    <source>
        <dbReference type="EMBL" id="EOH96369.1"/>
    </source>
</evidence>
<evidence type="ECO:0000313" key="2">
    <source>
        <dbReference type="EMBL" id="EOH94814.1"/>
    </source>
</evidence>
<dbReference type="PATRIC" id="fig|1158607.3.peg.1025"/>
<organism evidence="3 4">
    <name type="scientific">Enterococcus pallens ATCC BAA-351</name>
    <dbReference type="NCBI Taxonomy" id="1158607"/>
    <lineage>
        <taxon>Bacteria</taxon>
        <taxon>Bacillati</taxon>
        <taxon>Bacillota</taxon>
        <taxon>Bacilli</taxon>
        <taxon>Lactobacillales</taxon>
        <taxon>Enterococcaceae</taxon>
        <taxon>Enterococcus</taxon>
    </lineage>
</organism>
<comment type="caution">
    <text evidence="3">The sequence shown here is derived from an EMBL/GenBank/DDBJ whole genome shotgun (WGS) entry which is preliminary data.</text>
</comment>
<protein>
    <submittedName>
        <fullName evidence="3">Uncharacterized protein</fullName>
    </submittedName>
</protein>
<dbReference type="HOGENOM" id="CLU_1862101_0_0_9"/>
<dbReference type="AlphaFoldDB" id="R2T800"/>